<dbReference type="OrthoDB" id="360327at2759"/>
<evidence type="ECO:0000256" key="2">
    <source>
        <dbReference type="SAM" id="MobiDB-lite"/>
    </source>
</evidence>
<feature type="compositionally biased region" description="Basic and acidic residues" evidence="2">
    <location>
        <begin position="246"/>
        <end position="256"/>
    </location>
</feature>
<accession>A0A1V8SXG1</accession>
<dbReference type="InParanoid" id="A0A1V8SXG1"/>
<dbReference type="PANTHER" id="PTHR12111:SF2">
    <property type="entry name" value="SPLICING FACTOR YJU2B-RELATED"/>
    <property type="match status" value="1"/>
</dbReference>
<dbReference type="GO" id="GO:0071014">
    <property type="term" value="C:post-mRNA release spliceosomal complex"/>
    <property type="evidence" value="ECO:0007669"/>
    <property type="project" value="TreeGrafter"/>
</dbReference>
<proteinExistence type="inferred from homology"/>
<dbReference type="GO" id="GO:0005684">
    <property type="term" value="C:U2-type spliceosomal complex"/>
    <property type="evidence" value="ECO:0007669"/>
    <property type="project" value="TreeGrafter"/>
</dbReference>
<feature type="compositionally biased region" description="Basic and acidic residues" evidence="2">
    <location>
        <begin position="226"/>
        <end position="238"/>
    </location>
</feature>
<protein>
    <submittedName>
        <fullName evidence="3">Uncharacterized protein</fullName>
    </submittedName>
</protein>
<evidence type="ECO:0000313" key="4">
    <source>
        <dbReference type="Proteomes" id="UP000192596"/>
    </source>
</evidence>
<dbReference type="EMBL" id="NAJO01000023">
    <property type="protein sequence ID" value="OQO03837.1"/>
    <property type="molecule type" value="Genomic_DNA"/>
</dbReference>
<dbReference type="PANTHER" id="PTHR12111">
    <property type="entry name" value="SPLICING FACTOR YJU2"/>
    <property type="match status" value="1"/>
</dbReference>
<feature type="region of interest" description="Disordered" evidence="2">
    <location>
        <begin position="1"/>
        <end position="27"/>
    </location>
</feature>
<dbReference type="Pfam" id="PF04502">
    <property type="entry name" value="Saf4_Yju2"/>
    <property type="match status" value="1"/>
</dbReference>
<sequence>MGRYHPPDAPTTNPNTLHRRRAPGTLSKAGTQTVRFEMPFAVWCSTCPKPTLIPQGVRFNAEKKKVGMYFSTPIWEFRLKHNICGGELGIRTDPKTTQYLVVSGGKARDYGEAAAVLGGPVLSEKEKAERQEDAFAALEGKAEEKAVVLEGKKRVEELFEGRERDWRDTWSANRRLREGFRRERKVLKREEEDRERLKEKFGIEVEVQEEVEEDRQRAKLVMFENAGERKTGGSEHFLRTSGRPPPSERKVTVSKSKSDVLRRQLVSNTRAAIDPFG</sequence>
<comment type="caution">
    <text evidence="3">The sequence shown here is derived from an EMBL/GenBank/DDBJ whole genome shotgun (WGS) entry which is preliminary data.</text>
</comment>
<dbReference type="Proteomes" id="UP000192596">
    <property type="component" value="Unassembled WGS sequence"/>
</dbReference>
<evidence type="ECO:0000256" key="1">
    <source>
        <dbReference type="ARBA" id="ARBA00005595"/>
    </source>
</evidence>
<dbReference type="GO" id="GO:0000398">
    <property type="term" value="P:mRNA splicing, via spliceosome"/>
    <property type="evidence" value="ECO:0007669"/>
    <property type="project" value="InterPro"/>
</dbReference>
<evidence type="ECO:0000313" key="3">
    <source>
        <dbReference type="EMBL" id="OQO03837.1"/>
    </source>
</evidence>
<dbReference type="STRING" id="1507870.A0A1V8SXG1"/>
<comment type="similarity">
    <text evidence="1">Belongs to the CWC16 family.</text>
</comment>
<feature type="region of interest" description="Disordered" evidence="2">
    <location>
        <begin position="225"/>
        <end position="256"/>
    </location>
</feature>
<dbReference type="InterPro" id="IPR007590">
    <property type="entry name" value="Saf4/Yju2"/>
</dbReference>
<name>A0A1V8SXG1_9PEZI</name>
<keyword evidence="4" id="KW-1185">Reference proteome</keyword>
<dbReference type="AlphaFoldDB" id="A0A1V8SXG1"/>
<organism evidence="3 4">
    <name type="scientific">Cryoendolithus antarcticus</name>
    <dbReference type="NCBI Taxonomy" id="1507870"/>
    <lineage>
        <taxon>Eukaryota</taxon>
        <taxon>Fungi</taxon>
        <taxon>Dikarya</taxon>
        <taxon>Ascomycota</taxon>
        <taxon>Pezizomycotina</taxon>
        <taxon>Dothideomycetes</taxon>
        <taxon>Dothideomycetidae</taxon>
        <taxon>Cladosporiales</taxon>
        <taxon>Cladosporiaceae</taxon>
        <taxon>Cryoendolithus</taxon>
    </lineage>
</organism>
<reference evidence="4" key="1">
    <citation type="submission" date="2017-03" db="EMBL/GenBank/DDBJ databases">
        <title>Genomes of endolithic fungi from Antarctica.</title>
        <authorList>
            <person name="Coleine C."/>
            <person name="Masonjones S."/>
            <person name="Stajich J.E."/>
        </authorList>
    </citation>
    <scope>NUCLEOTIDE SEQUENCE [LARGE SCALE GENOMIC DNA]</scope>
    <source>
        <strain evidence="4">CCFEE 5527</strain>
    </source>
</reference>
<gene>
    <name evidence="3" type="ORF">B0A48_10478</name>
</gene>